<dbReference type="Proteomes" id="UP000001025">
    <property type="component" value="Chromosome"/>
</dbReference>
<organism evidence="1 2">
    <name type="scientific">Rhodopirellula baltica (strain DSM 10527 / NCIMB 13988 / SH1)</name>
    <dbReference type="NCBI Taxonomy" id="243090"/>
    <lineage>
        <taxon>Bacteria</taxon>
        <taxon>Pseudomonadati</taxon>
        <taxon>Planctomycetota</taxon>
        <taxon>Planctomycetia</taxon>
        <taxon>Pirellulales</taxon>
        <taxon>Pirellulaceae</taxon>
        <taxon>Rhodopirellula</taxon>
    </lineage>
</organism>
<evidence type="ECO:0000313" key="1">
    <source>
        <dbReference type="EMBL" id="CAD75315.1"/>
    </source>
</evidence>
<dbReference type="PATRIC" id="fig|243090.15.peg.3550"/>
<name>Q7UNV0_RHOBA</name>
<protein>
    <submittedName>
        <fullName evidence="1">Uncharacterized protein</fullName>
    </submittedName>
</protein>
<sequence length="43" mass="5080">MLSPSLVGDEWRYFVVSLSDRRSRLKRFTLAGELRKRREPSLA</sequence>
<accession>Q7UNV0</accession>
<dbReference type="EnsemblBacteria" id="CAD75315">
    <property type="protein sequence ID" value="CAD75315"/>
    <property type="gene ID" value="RB7361"/>
</dbReference>
<dbReference type="EMBL" id="BX294146">
    <property type="protein sequence ID" value="CAD75315.1"/>
    <property type="molecule type" value="Genomic_DNA"/>
</dbReference>
<dbReference type="KEGG" id="rba:RB7361"/>
<dbReference type="AlphaFoldDB" id="Q7UNV0"/>
<gene>
    <name evidence="1" type="ordered locus">RB7361</name>
</gene>
<evidence type="ECO:0000313" key="2">
    <source>
        <dbReference type="Proteomes" id="UP000001025"/>
    </source>
</evidence>
<dbReference type="InParanoid" id="Q7UNV0"/>
<reference evidence="1 2" key="1">
    <citation type="journal article" date="2003" name="Proc. Natl. Acad. Sci. U.S.A.">
        <title>Complete genome sequence of the marine planctomycete Pirellula sp. strain 1.</title>
        <authorList>
            <person name="Gloeckner F.O."/>
            <person name="Kube M."/>
            <person name="Bauer M."/>
            <person name="Teeling H."/>
            <person name="Lombardot T."/>
            <person name="Ludwig W."/>
            <person name="Gade D."/>
            <person name="Beck A."/>
            <person name="Borzym K."/>
            <person name="Heitmann K."/>
            <person name="Rabus R."/>
            <person name="Schlesner H."/>
            <person name="Amann R."/>
            <person name="Reinhardt R."/>
        </authorList>
    </citation>
    <scope>NUCLEOTIDE SEQUENCE [LARGE SCALE GENOMIC DNA]</scope>
    <source>
        <strain evidence="2">DSM 10527 / NCIMB 13988 / SH1</strain>
    </source>
</reference>
<keyword evidence="2" id="KW-1185">Reference proteome</keyword>
<proteinExistence type="predicted"/>
<dbReference type="STRING" id="243090.RB7361"/>
<dbReference type="HOGENOM" id="CLU_3238795_0_0_0"/>